<gene>
    <name evidence="2" type="ORF">F7O44_19955</name>
</gene>
<dbReference type="AlphaFoldDB" id="A0A7K3MAC9"/>
<keyword evidence="3" id="KW-1185">Reference proteome</keyword>
<proteinExistence type="predicted"/>
<evidence type="ECO:0000313" key="2">
    <source>
        <dbReference type="EMBL" id="NDL59348.1"/>
    </source>
</evidence>
<dbReference type="RefSeq" id="WP_162452045.1">
    <property type="nucleotide sequence ID" value="NZ_WLZY01000007.1"/>
</dbReference>
<comment type="caution">
    <text evidence="2">The sequence shown here is derived from an EMBL/GenBank/DDBJ whole genome shotgun (WGS) entry which is preliminary data.</text>
</comment>
<dbReference type="EMBL" id="WLZY01000007">
    <property type="protein sequence ID" value="NDL59348.1"/>
    <property type="molecule type" value="Genomic_DNA"/>
</dbReference>
<dbReference type="Proteomes" id="UP000460435">
    <property type="component" value="Unassembled WGS sequence"/>
</dbReference>
<accession>A0A7K3MAC9</accession>
<sequence length="72" mass="8349">MFTLEQPTSTIGRISQHHPDALRRRDMRHEIFIAELSRARRLRRWSDRLGRAATWLSRAAAGVRASAVSTRH</sequence>
<protein>
    <submittedName>
        <fullName evidence="2">Uncharacterized protein</fullName>
    </submittedName>
</protein>
<feature type="compositionally biased region" description="Polar residues" evidence="1">
    <location>
        <begin position="1"/>
        <end position="13"/>
    </location>
</feature>
<evidence type="ECO:0000256" key="1">
    <source>
        <dbReference type="SAM" id="MobiDB-lite"/>
    </source>
</evidence>
<evidence type="ECO:0000313" key="3">
    <source>
        <dbReference type="Proteomes" id="UP000460435"/>
    </source>
</evidence>
<organism evidence="2 3">
    <name type="scientific">Phytoactinopolyspora mesophila</name>
    <dbReference type="NCBI Taxonomy" id="2650750"/>
    <lineage>
        <taxon>Bacteria</taxon>
        <taxon>Bacillati</taxon>
        <taxon>Actinomycetota</taxon>
        <taxon>Actinomycetes</taxon>
        <taxon>Jiangellales</taxon>
        <taxon>Jiangellaceae</taxon>
        <taxon>Phytoactinopolyspora</taxon>
    </lineage>
</organism>
<feature type="region of interest" description="Disordered" evidence="1">
    <location>
        <begin position="1"/>
        <end position="20"/>
    </location>
</feature>
<name>A0A7K3MAC9_9ACTN</name>
<reference evidence="2 3" key="1">
    <citation type="submission" date="2019-11" db="EMBL/GenBank/DDBJ databases">
        <authorList>
            <person name="Li X.-J."/>
            <person name="Feng X.-M."/>
        </authorList>
    </citation>
    <scope>NUCLEOTIDE SEQUENCE [LARGE SCALE GENOMIC DNA]</scope>
    <source>
        <strain evidence="2 3">XMNu-373</strain>
    </source>
</reference>